<evidence type="ECO:0000313" key="7">
    <source>
        <dbReference type="Proteomes" id="UP000192247"/>
    </source>
</evidence>
<feature type="repeat" description="WD" evidence="4">
    <location>
        <begin position="264"/>
        <end position="306"/>
    </location>
</feature>
<dbReference type="OrthoDB" id="270624at2759"/>
<dbReference type="SMART" id="SM00320">
    <property type="entry name" value="WD40"/>
    <property type="match status" value="4"/>
</dbReference>
<dbReference type="PROSITE" id="PS00678">
    <property type="entry name" value="WD_REPEATS_1"/>
    <property type="match status" value="3"/>
</dbReference>
<evidence type="ECO:0000313" key="6">
    <source>
        <dbReference type="EMBL" id="OQR66267.1"/>
    </source>
</evidence>
<dbReference type="Proteomes" id="UP000192247">
    <property type="component" value="Unassembled WGS sequence"/>
</dbReference>
<evidence type="ECO:0000256" key="3">
    <source>
        <dbReference type="ARBA" id="ARBA00022737"/>
    </source>
</evidence>
<gene>
    <name evidence="6" type="ORF">BIW11_14268</name>
</gene>
<sequence length="493" mass="54899">MNFVPSICWVKQGAAMNLPHKVEMNSEDLKNVLGEFKEDSVSDDEDEDELTGGATAESDDIETKYHMDDFDDEDADNLTVNLAGLACYASSKDDPHLRDDVESTDSEDEKDAFQIQETDNLLVIGRVDDQTAVMEVHVYNDDEGDLYVHHEVILPAYPVTMEWLNFDPSAEDGTTGNYLAVGDMTPIIRIWNLDVVDSLEPIIKLGRNEKKKRKDKPKVKGYGHKDAVISLHWNRLERHVLASGSADSTAILWDLNTAHPTVTLSEHTDRIQAVRFHPFEAPSLLSAGSDSSIRLWDVREASKSCRSWKAEGEVEKLLWDHFAPFYFFAAAEPGHVLGFDVRNDKGPVFTLAAHEKSVTCMTLSNFCVGLMVTGGPDELVKVWDVEDKAQPRFVLETSLGIGELLSMEASVDHPFVVAVGGDEGEQNVRIFDLVKKFPAQMESFKGKRLMKVVDTIENRKTNAQLKAKVEEENGGAGDTKEMETDGEDDMGES</sequence>
<dbReference type="InterPro" id="IPR015943">
    <property type="entry name" value="WD40/YVTN_repeat-like_dom_sf"/>
</dbReference>
<feature type="region of interest" description="Disordered" evidence="5">
    <location>
        <begin position="462"/>
        <end position="493"/>
    </location>
</feature>
<evidence type="ECO:0000256" key="1">
    <source>
        <dbReference type="ARBA" id="ARBA00022553"/>
    </source>
</evidence>
<comment type="caution">
    <text evidence="6">The sequence shown here is derived from an EMBL/GenBank/DDBJ whole genome shotgun (WGS) entry which is preliminary data.</text>
</comment>
<name>A0A1V9WYJ9_9ACAR</name>
<keyword evidence="2 4" id="KW-0853">WD repeat</keyword>
<organism evidence="6 7">
    <name type="scientific">Tropilaelaps mercedesae</name>
    <dbReference type="NCBI Taxonomy" id="418985"/>
    <lineage>
        <taxon>Eukaryota</taxon>
        <taxon>Metazoa</taxon>
        <taxon>Ecdysozoa</taxon>
        <taxon>Arthropoda</taxon>
        <taxon>Chelicerata</taxon>
        <taxon>Arachnida</taxon>
        <taxon>Acari</taxon>
        <taxon>Parasitiformes</taxon>
        <taxon>Mesostigmata</taxon>
        <taxon>Gamasina</taxon>
        <taxon>Dermanyssoidea</taxon>
        <taxon>Laelapidae</taxon>
        <taxon>Tropilaelaps</taxon>
    </lineage>
</organism>
<dbReference type="InterPro" id="IPR020472">
    <property type="entry name" value="WD40_PAC1"/>
</dbReference>
<dbReference type="EMBL" id="MNPL01033126">
    <property type="protein sequence ID" value="OQR66267.1"/>
    <property type="molecule type" value="Genomic_DNA"/>
</dbReference>
<dbReference type="AlphaFoldDB" id="A0A1V9WYJ9"/>
<feature type="repeat" description="WD" evidence="4">
    <location>
        <begin position="221"/>
        <end position="263"/>
    </location>
</feature>
<evidence type="ECO:0000256" key="2">
    <source>
        <dbReference type="ARBA" id="ARBA00022574"/>
    </source>
</evidence>
<keyword evidence="1" id="KW-0597">Phosphoprotein</keyword>
<dbReference type="PANTHER" id="PTHR14091">
    <property type="entry name" value="PERIODIC TRYPTOPHAN PROTEIN 1"/>
    <property type="match status" value="1"/>
</dbReference>
<keyword evidence="7" id="KW-1185">Reference proteome</keyword>
<feature type="compositionally biased region" description="Acidic residues" evidence="5">
    <location>
        <begin position="484"/>
        <end position="493"/>
    </location>
</feature>
<dbReference type="STRING" id="418985.A0A1V9WYJ9"/>
<keyword evidence="3" id="KW-0677">Repeat</keyword>
<dbReference type="Pfam" id="PF00400">
    <property type="entry name" value="WD40"/>
    <property type="match status" value="3"/>
</dbReference>
<dbReference type="InterPro" id="IPR044285">
    <property type="entry name" value="PWP1"/>
</dbReference>
<reference evidence="6 7" key="1">
    <citation type="journal article" date="2017" name="Gigascience">
        <title>Draft genome of the honey bee ectoparasitic mite, Tropilaelaps mercedesae, is shaped by the parasitic life history.</title>
        <authorList>
            <person name="Dong X."/>
            <person name="Armstrong S.D."/>
            <person name="Xia D."/>
            <person name="Makepeace B.L."/>
            <person name="Darby A.C."/>
            <person name="Kadowaki T."/>
        </authorList>
    </citation>
    <scope>NUCLEOTIDE SEQUENCE [LARGE SCALE GENOMIC DNA]</scope>
    <source>
        <strain evidence="6">Wuxi-XJTLU</strain>
    </source>
</reference>
<dbReference type="PRINTS" id="PR00320">
    <property type="entry name" value="GPROTEINBRPT"/>
</dbReference>
<dbReference type="PANTHER" id="PTHR14091:SF0">
    <property type="entry name" value="PERIODIC TRYPTOPHAN PROTEIN 1 HOMOLOG"/>
    <property type="match status" value="1"/>
</dbReference>
<protein>
    <submittedName>
        <fullName evidence="6">Periodic tryptophan protein 1-like</fullName>
    </submittedName>
</protein>
<accession>A0A1V9WYJ9</accession>
<dbReference type="PROSITE" id="PS50082">
    <property type="entry name" value="WD_REPEATS_2"/>
    <property type="match status" value="3"/>
</dbReference>
<dbReference type="InParanoid" id="A0A1V9WYJ9"/>
<dbReference type="GO" id="GO:0006364">
    <property type="term" value="P:rRNA processing"/>
    <property type="evidence" value="ECO:0007669"/>
    <property type="project" value="InterPro"/>
</dbReference>
<dbReference type="GO" id="GO:0005634">
    <property type="term" value="C:nucleus"/>
    <property type="evidence" value="ECO:0007669"/>
    <property type="project" value="TreeGrafter"/>
</dbReference>
<feature type="repeat" description="WD" evidence="4">
    <location>
        <begin position="351"/>
        <end position="393"/>
    </location>
</feature>
<dbReference type="InterPro" id="IPR001680">
    <property type="entry name" value="WD40_rpt"/>
</dbReference>
<evidence type="ECO:0000256" key="5">
    <source>
        <dbReference type="SAM" id="MobiDB-lite"/>
    </source>
</evidence>
<dbReference type="InterPro" id="IPR036322">
    <property type="entry name" value="WD40_repeat_dom_sf"/>
</dbReference>
<dbReference type="PROSITE" id="PS50294">
    <property type="entry name" value="WD_REPEATS_REGION"/>
    <property type="match status" value="3"/>
</dbReference>
<dbReference type="SUPFAM" id="SSF50978">
    <property type="entry name" value="WD40 repeat-like"/>
    <property type="match status" value="1"/>
</dbReference>
<evidence type="ECO:0000256" key="4">
    <source>
        <dbReference type="PROSITE-ProRule" id="PRU00221"/>
    </source>
</evidence>
<proteinExistence type="predicted"/>
<dbReference type="Gene3D" id="2.130.10.10">
    <property type="entry name" value="YVTN repeat-like/Quinoprotein amine dehydrogenase"/>
    <property type="match status" value="1"/>
</dbReference>
<dbReference type="InterPro" id="IPR019775">
    <property type="entry name" value="WD40_repeat_CS"/>
</dbReference>
<dbReference type="FunCoup" id="A0A1V9WYJ9">
    <property type="interactions" value="1824"/>
</dbReference>